<protein>
    <submittedName>
        <fullName evidence="1">Uncharacterized protein</fullName>
    </submittedName>
</protein>
<dbReference type="AlphaFoldDB" id="A0A9Q1KHI7"/>
<proteinExistence type="predicted"/>
<dbReference type="EMBL" id="JAKOGI010000131">
    <property type="protein sequence ID" value="KAJ8442956.1"/>
    <property type="molecule type" value="Genomic_DNA"/>
</dbReference>
<evidence type="ECO:0000313" key="2">
    <source>
        <dbReference type="Proteomes" id="UP001153076"/>
    </source>
</evidence>
<sequence length="206" mass="22656">MQLLYSPHNTPLCNLVHDHGVEDRLHHLEDIGVLCIPCSHAKVETRIEDKGRKQAGIHYPSRGIYQPVHHRHVALMSRNPIHENNKNKMISNKGEELSTPGRKGGSVLLSTFVIIHTPRKGTYKGRGILILLLATQKGDASLSLEVTTGRGRGLYTVSTRRETLASLSLSSIDNSHASMMSHLGSPKSNIRLSSVSLLIALALPHH</sequence>
<dbReference type="Proteomes" id="UP001153076">
    <property type="component" value="Unassembled WGS sequence"/>
</dbReference>
<name>A0A9Q1KHI7_9CARY</name>
<evidence type="ECO:0000313" key="1">
    <source>
        <dbReference type="EMBL" id="KAJ8442956.1"/>
    </source>
</evidence>
<comment type="caution">
    <text evidence="1">The sequence shown here is derived from an EMBL/GenBank/DDBJ whole genome shotgun (WGS) entry which is preliminary data.</text>
</comment>
<keyword evidence="2" id="KW-1185">Reference proteome</keyword>
<organism evidence="1 2">
    <name type="scientific">Carnegiea gigantea</name>
    <dbReference type="NCBI Taxonomy" id="171969"/>
    <lineage>
        <taxon>Eukaryota</taxon>
        <taxon>Viridiplantae</taxon>
        <taxon>Streptophyta</taxon>
        <taxon>Embryophyta</taxon>
        <taxon>Tracheophyta</taxon>
        <taxon>Spermatophyta</taxon>
        <taxon>Magnoliopsida</taxon>
        <taxon>eudicotyledons</taxon>
        <taxon>Gunneridae</taxon>
        <taxon>Pentapetalae</taxon>
        <taxon>Caryophyllales</taxon>
        <taxon>Cactineae</taxon>
        <taxon>Cactaceae</taxon>
        <taxon>Cactoideae</taxon>
        <taxon>Echinocereeae</taxon>
        <taxon>Carnegiea</taxon>
    </lineage>
</organism>
<accession>A0A9Q1KHI7</accession>
<gene>
    <name evidence="1" type="ORF">Cgig2_019529</name>
</gene>
<reference evidence="1" key="1">
    <citation type="submission" date="2022-04" db="EMBL/GenBank/DDBJ databases">
        <title>Carnegiea gigantea Genome sequencing and assembly v2.</title>
        <authorList>
            <person name="Copetti D."/>
            <person name="Sanderson M.J."/>
            <person name="Burquez A."/>
            <person name="Wojciechowski M.F."/>
        </authorList>
    </citation>
    <scope>NUCLEOTIDE SEQUENCE</scope>
    <source>
        <strain evidence="1">SGP5-SGP5p</strain>
        <tissue evidence="1">Aerial part</tissue>
    </source>
</reference>